<feature type="compositionally biased region" description="Basic and acidic residues" evidence="1">
    <location>
        <begin position="192"/>
        <end position="201"/>
    </location>
</feature>
<evidence type="ECO:0000313" key="2">
    <source>
        <dbReference type="EMBL" id="AEP82745.1"/>
    </source>
</evidence>
<feature type="compositionally biased region" description="Polar residues" evidence="1">
    <location>
        <begin position="48"/>
        <end position="61"/>
    </location>
</feature>
<dbReference type="EMBL" id="JF800657">
    <property type="protein sequence ID" value="AEP82745.1"/>
    <property type="molecule type" value="Genomic_DNA"/>
</dbReference>
<feature type="compositionally biased region" description="Pro residues" evidence="1">
    <location>
        <begin position="78"/>
        <end position="93"/>
    </location>
</feature>
<feature type="region of interest" description="Disordered" evidence="1">
    <location>
        <begin position="48"/>
        <end position="201"/>
    </location>
</feature>
<accession>G4XF73</accession>
<protein>
    <submittedName>
        <fullName evidence="2">E4</fullName>
    </submittedName>
</protein>
<dbReference type="Proteomes" id="UP000172817">
    <property type="component" value="Genome"/>
</dbReference>
<name>G4XF73_9PAPI</name>
<evidence type="ECO:0000313" key="3">
    <source>
        <dbReference type="Proteomes" id="UP000172817"/>
    </source>
</evidence>
<evidence type="ECO:0000256" key="1">
    <source>
        <dbReference type="SAM" id="MobiDB-lite"/>
    </source>
</evidence>
<reference evidence="2 3" key="1">
    <citation type="submission" date="2011-04" db="EMBL/GenBank/DDBJ databases">
        <title>Novel canine papillomaviruses cause pigmented viral plaques.</title>
        <authorList>
            <person name="Yuan H."/>
            <person name="Luff J."/>
            <person name="Zhou D."/>
            <person name="Wang J."/>
            <person name="Affolter V."/>
            <person name="Moore P."/>
            <person name="Schlegel R."/>
        </authorList>
    </citation>
    <scope>NUCLEOTIDE SEQUENCE [LARGE SCALE GENOMIC DNA]</scope>
</reference>
<dbReference type="KEGG" id="vg:11467818"/>
<dbReference type="RefSeq" id="YP_004895384.1">
    <property type="nucleotide sequence ID" value="NC_016075.1"/>
</dbReference>
<organism evidence="2 3">
    <name type="scientific">Canis familiaris papillomavirus 10</name>
    <dbReference type="NCBI Taxonomy" id="1087109"/>
    <lineage>
        <taxon>Viruses</taxon>
        <taxon>Monodnaviria</taxon>
        <taxon>Shotokuvirae</taxon>
        <taxon>Cossaviricota</taxon>
        <taxon>Papovaviricetes</taxon>
        <taxon>Zurhausenvirales</taxon>
        <taxon>Papillomaviridae</taxon>
        <taxon>Firstpapillomavirinae</taxon>
        <taxon>Chipapillomavirus</taxon>
        <taxon>Chipapillomavirus 3</taxon>
    </lineage>
</organism>
<dbReference type="GeneID" id="11467818"/>
<proteinExistence type="predicted"/>
<sequence>MLRGLAAPVRGRWCITMRLFLSATPLLALHRPPTFAEKLRYILDGYPQTETFPDTVSTEGPTQRGRRRRRQQLRSPTLTPPLSPTPLRHPPSPVQSLLGEAGSFRNGEDPLSQWDIPPPHHRNPFLQRPQGSGYSRGPSPLPPVSPGGSGQGDQELPGAERSPRRFALPRGVPLSPRTNPNWFPFSEETGEEEFHNQGDVDSPRTLHSLSLTPDPWVPLPLPEEAHRRRRRPKLKKQHADLDRALLQLGKDAWELKEELEADLQTFFGKLGIAPRRL</sequence>
<dbReference type="OrthoDB" id="27008at10239"/>